<feature type="domain" description="Methyltransferase" evidence="4">
    <location>
        <begin position="27"/>
        <end position="115"/>
    </location>
</feature>
<proteinExistence type="predicted"/>
<gene>
    <name evidence="5" type="ORF">RM425_08925</name>
</gene>
<dbReference type="SUPFAM" id="SSF53335">
    <property type="entry name" value="S-adenosyl-L-methionine-dependent methyltransferases"/>
    <property type="match status" value="1"/>
</dbReference>
<comment type="caution">
    <text evidence="5">The sequence shown here is derived from an EMBL/GenBank/DDBJ whole genome shotgun (WGS) entry which is preliminary data.</text>
</comment>
<organism evidence="5 6">
    <name type="scientific">Blastococcus goldschmidtiae</name>
    <dbReference type="NCBI Taxonomy" id="3075546"/>
    <lineage>
        <taxon>Bacteria</taxon>
        <taxon>Bacillati</taxon>
        <taxon>Actinomycetota</taxon>
        <taxon>Actinomycetes</taxon>
        <taxon>Geodermatophilales</taxon>
        <taxon>Geodermatophilaceae</taxon>
        <taxon>Blastococcus</taxon>
    </lineage>
</organism>
<evidence type="ECO:0000256" key="3">
    <source>
        <dbReference type="ARBA" id="ARBA00022691"/>
    </source>
</evidence>
<dbReference type="RefSeq" id="WP_311344842.1">
    <property type="nucleotide sequence ID" value="NZ_JAVREI010000004.1"/>
</dbReference>
<dbReference type="InterPro" id="IPR041698">
    <property type="entry name" value="Methyltransf_25"/>
</dbReference>
<dbReference type="EC" id="2.1.-.-" evidence="5"/>
<dbReference type="GO" id="GO:0032259">
    <property type="term" value="P:methylation"/>
    <property type="evidence" value="ECO:0007669"/>
    <property type="project" value="UniProtKB-KW"/>
</dbReference>
<keyword evidence="6" id="KW-1185">Reference proteome</keyword>
<evidence type="ECO:0000313" key="5">
    <source>
        <dbReference type="EMBL" id="MDT0276020.1"/>
    </source>
</evidence>
<evidence type="ECO:0000256" key="2">
    <source>
        <dbReference type="ARBA" id="ARBA00022679"/>
    </source>
</evidence>
<name>A0ABU2K770_9ACTN</name>
<dbReference type="Pfam" id="PF13649">
    <property type="entry name" value="Methyltransf_25"/>
    <property type="match status" value="1"/>
</dbReference>
<dbReference type="GO" id="GO:0008168">
    <property type="term" value="F:methyltransferase activity"/>
    <property type="evidence" value="ECO:0007669"/>
    <property type="project" value="UniProtKB-KW"/>
</dbReference>
<sequence length="210" mass="22608">MGVTDWDHNSWYHRLILRQVPAGAQRVLDVGCGAGTLARRLAATVPHVDAFDRSAEMIDAAREGAPPNLTLQVADALTVDLPATTYDAVLSSAVLHHLPLDQALPRMAGWLRPGGVLAALALPAGDLPRDLPVELAAAIGHHSLGLAFSGLRPVTGADLFRHEDSHDAMPVADGRLTTRQVQAQAADLLPGARVRRLLFWRYLLVWQKPA</sequence>
<dbReference type="InterPro" id="IPR029063">
    <property type="entry name" value="SAM-dependent_MTases_sf"/>
</dbReference>
<dbReference type="PANTHER" id="PTHR43464">
    <property type="entry name" value="METHYLTRANSFERASE"/>
    <property type="match status" value="1"/>
</dbReference>
<dbReference type="EMBL" id="JAVREI010000004">
    <property type="protein sequence ID" value="MDT0276020.1"/>
    <property type="molecule type" value="Genomic_DNA"/>
</dbReference>
<dbReference type="PANTHER" id="PTHR43464:SF19">
    <property type="entry name" value="UBIQUINONE BIOSYNTHESIS O-METHYLTRANSFERASE, MITOCHONDRIAL"/>
    <property type="match status" value="1"/>
</dbReference>
<keyword evidence="2 5" id="KW-0808">Transferase</keyword>
<dbReference type="CDD" id="cd02440">
    <property type="entry name" value="AdoMet_MTases"/>
    <property type="match status" value="1"/>
</dbReference>
<reference evidence="6" key="1">
    <citation type="submission" date="2023-07" db="EMBL/GenBank/DDBJ databases">
        <title>30 novel species of actinomycetes from the DSMZ collection.</title>
        <authorList>
            <person name="Nouioui I."/>
        </authorList>
    </citation>
    <scope>NUCLEOTIDE SEQUENCE [LARGE SCALE GENOMIC DNA]</scope>
    <source>
        <strain evidence="6">DSM 46792</strain>
    </source>
</reference>
<evidence type="ECO:0000256" key="1">
    <source>
        <dbReference type="ARBA" id="ARBA00022603"/>
    </source>
</evidence>
<protein>
    <submittedName>
        <fullName evidence="5">Class I SAM-dependent methyltransferase</fullName>
        <ecNumber evidence="5">2.1.-.-</ecNumber>
    </submittedName>
</protein>
<keyword evidence="3" id="KW-0949">S-adenosyl-L-methionine</keyword>
<evidence type="ECO:0000313" key="6">
    <source>
        <dbReference type="Proteomes" id="UP001183222"/>
    </source>
</evidence>
<keyword evidence="1 5" id="KW-0489">Methyltransferase</keyword>
<dbReference type="Gene3D" id="3.40.50.150">
    <property type="entry name" value="Vaccinia Virus protein VP39"/>
    <property type="match status" value="1"/>
</dbReference>
<accession>A0ABU2K770</accession>
<dbReference type="Proteomes" id="UP001183222">
    <property type="component" value="Unassembled WGS sequence"/>
</dbReference>
<evidence type="ECO:0000259" key="4">
    <source>
        <dbReference type="Pfam" id="PF13649"/>
    </source>
</evidence>